<feature type="non-terminal residue" evidence="8">
    <location>
        <position position="214"/>
    </location>
</feature>
<comment type="caution">
    <text evidence="8">The sequence shown here is derived from an EMBL/GenBank/DDBJ whole genome shotgun (WGS) entry which is preliminary data.</text>
</comment>
<keyword evidence="9" id="KW-1185">Reference proteome</keyword>
<dbReference type="PROSITE" id="PS51194">
    <property type="entry name" value="HELICASE_CTER"/>
    <property type="match status" value="1"/>
</dbReference>
<feature type="non-terminal residue" evidence="8">
    <location>
        <position position="1"/>
    </location>
</feature>
<comment type="catalytic activity">
    <reaction evidence="5">
        <text>Couples ATP hydrolysis with the unwinding of duplex DNA by translocating in the 3'-5' direction.</text>
        <dbReference type="EC" id="5.6.2.4"/>
    </reaction>
</comment>
<dbReference type="GO" id="GO:0005737">
    <property type="term" value="C:cytoplasm"/>
    <property type="evidence" value="ECO:0007669"/>
    <property type="project" value="TreeGrafter"/>
</dbReference>
<feature type="domain" description="Helicase C-terminal" evidence="7">
    <location>
        <begin position="114"/>
        <end position="214"/>
    </location>
</feature>
<sequence>KLVNAKIPHIVLSGDNSDAIDGDMIRCICEGEFRAVFMSPEIIFGDSPTSRLVKGLWQNTCWRNLLLAIVVDEVHCVEKWGNKFRPEYARLGELRIWSPGVPFVGVTATLTADALTQTMDKLFLSKANVLRVQEIPTNVRLEVHTQPKDAKKGLNRLVRLDLQGRIGVYFSTLTSQYKEAVMTKFVEGDIHILLATEAAGMGCDIPDVVQVIQY</sequence>
<evidence type="ECO:0000313" key="9">
    <source>
        <dbReference type="Proteomes" id="UP000696485"/>
    </source>
</evidence>
<dbReference type="GO" id="GO:0005694">
    <property type="term" value="C:chromosome"/>
    <property type="evidence" value="ECO:0007669"/>
    <property type="project" value="TreeGrafter"/>
</dbReference>
<accession>A0A9P5VGK6</accession>
<dbReference type="Proteomes" id="UP000696485">
    <property type="component" value="Unassembled WGS sequence"/>
</dbReference>
<dbReference type="GO" id="GO:0009378">
    <property type="term" value="F:four-way junction helicase activity"/>
    <property type="evidence" value="ECO:0007669"/>
    <property type="project" value="TreeGrafter"/>
</dbReference>
<dbReference type="GO" id="GO:0000724">
    <property type="term" value="P:double-strand break repair via homologous recombination"/>
    <property type="evidence" value="ECO:0007669"/>
    <property type="project" value="TreeGrafter"/>
</dbReference>
<dbReference type="PANTHER" id="PTHR13710">
    <property type="entry name" value="DNA HELICASE RECQ FAMILY MEMBER"/>
    <property type="match status" value="1"/>
</dbReference>
<evidence type="ECO:0000313" key="8">
    <source>
        <dbReference type="EMBL" id="KAF9319620.1"/>
    </source>
</evidence>
<dbReference type="GO" id="GO:0005634">
    <property type="term" value="C:nucleus"/>
    <property type="evidence" value="ECO:0007669"/>
    <property type="project" value="TreeGrafter"/>
</dbReference>
<dbReference type="GO" id="GO:0043138">
    <property type="term" value="F:3'-5' DNA helicase activity"/>
    <property type="evidence" value="ECO:0007669"/>
    <property type="project" value="UniProtKB-EC"/>
</dbReference>
<evidence type="ECO:0000259" key="7">
    <source>
        <dbReference type="PROSITE" id="PS51194"/>
    </source>
</evidence>
<dbReference type="PANTHER" id="PTHR13710:SF153">
    <property type="entry name" value="RECQ-LIKE DNA HELICASE BLM"/>
    <property type="match status" value="1"/>
</dbReference>
<keyword evidence="4" id="KW-0539">Nucleus</keyword>
<protein>
    <recommendedName>
        <fullName evidence="6">DNA 3'-5' helicase</fullName>
        <ecNumber evidence="6">5.6.2.4</ecNumber>
    </recommendedName>
</protein>
<evidence type="ECO:0000256" key="6">
    <source>
        <dbReference type="ARBA" id="ARBA00034808"/>
    </source>
</evidence>
<dbReference type="EMBL" id="JAAAUY010001748">
    <property type="protein sequence ID" value="KAF9319620.1"/>
    <property type="molecule type" value="Genomic_DNA"/>
</dbReference>
<dbReference type="EC" id="5.6.2.4" evidence="6"/>
<evidence type="ECO:0000256" key="2">
    <source>
        <dbReference type="ARBA" id="ARBA00023125"/>
    </source>
</evidence>
<organism evidence="8 9">
    <name type="scientific">Podila minutissima</name>
    <dbReference type="NCBI Taxonomy" id="64525"/>
    <lineage>
        <taxon>Eukaryota</taxon>
        <taxon>Fungi</taxon>
        <taxon>Fungi incertae sedis</taxon>
        <taxon>Mucoromycota</taxon>
        <taxon>Mortierellomycotina</taxon>
        <taxon>Mortierellomycetes</taxon>
        <taxon>Mortierellales</taxon>
        <taxon>Mortierellaceae</taxon>
        <taxon>Podila</taxon>
    </lineage>
</organism>
<dbReference type="Pfam" id="PF00271">
    <property type="entry name" value="Helicase_C"/>
    <property type="match status" value="1"/>
</dbReference>
<proteinExistence type="inferred from homology"/>
<keyword evidence="2" id="KW-0238">DNA-binding</keyword>
<reference evidence="8" key="1">
    <citation type="journal article" date="2020" name="Fungal Divers.">
        <title>Resolving the Mortierellaceae phylogeny through synthesis of multi-gene phylogenetics and phylogenomics.</title>
        <authorList>
            <person name="Vandepol N."/>
            <person name="Liber J."/>
            <person name="Desiro A."/>
            <person name="Na H."/>
            <person name="Kennedy M."/>
            <person name="Barry K."/>
            <person name="Grigoriev I.V."/>
            <person name="Miller A.N."/>
            <person name="O'Donnell K."/>
            <person name="Stajich J.E."/>
            <person name="Bonito G."/>
        </authorList>
    </citation>
    <scope>NUCLEOTIDE SEQUENCE</scope>
    <source>
        <strain evidence="8">NVP1</strain>
    </source>
</reference>
<keyword evidence="3" id="KW-0413">Isomerase</keyword>
<evidence type="ECO:0000256" key="3">
    <source>
        <dbReference type="ARBA" id="ARBA00023235"/>
    </source>
</evidence>
<dbReference type="Gene3D" id="3.40.50.300">
    <property type="entry name" value="P-loop containing nucleotide triphosphate hydrolases"/>
    <property type="match status" value="2"/>
</dbReference>
<evidence type="ECO:0000256" key="4">
    <source>
        <dbReference type="ARBA" id="ARBA00023242"/>
    </source>
</evidence>
<dbReference type="SUPFAM" id="SSF52540">
    <property type="entry name" value="P-loop containing nucleoside triphosphate hydrolases"/>
    <property type="match status" value="1"/>
</dbReference>
<dbReference type="InterPro" id="IPR027417">
    <property type="entry name" value="P-loop_NTPase"/>
</dbReference>
<name>A0A9P5VGK6_9FUNG</name>
<gene>
    <name evidence="8" type="ORF">BG006_002949</name>
</gene>
<comment type="similarity">
    <text evidence="1">Belongs to the helicase family. RecQ subfamily.</text>
</comment>
<evidence type="ECO:0000256" key="5">
    <source>
        <dbReference type="ARBA" id="ARBA00034617"/>
    </source>
</evidence>
<dbReference type="InterPro" id="IPR001650">
    <property type="entry name" value="Helicase_C-like"/>
</dbReference>
<dbReference type="GO" id="GO:0003677">
    <property type="term" value="F:DNA binding"/>
    <property type="evidence" value="ECO:0007669"/>
    <property type="project" value="UniProtKB-KW"/>
</dbReference>
<dbReference type="AlphaFoldDB" id="A0A9P5VGK6"/>
<evidence type="ECO:0000256" key="1">
    <source>
        <dbReference type="ARBA" id="ARBA00005446"/>
    </source>
</evidence>